<sequence>MAAGFRNPHGLPVKVCAACGRPFTWRRKWAANWENVLYCSDACRKAKASREKTHD</sequence>
<name>A0A934W9H2_9BURK</name>
<protein>
    <submittedName>
        <fullName evidence="1">DUF2256 domain-containing protein</fullName>
    </submittedName>
</protein>
<reference evidence="1" key="1">
    <citation type="submission" date="2021-01" db="EMBL/GenBank/DDBJ databases">
        <title>Genome sequence of strain Noviherbaspirillum sp. DKR-6.</title>
        <authorList>
            <person name="Chaudhary D.K."/>
        </authorList>
    </citation>
    <scope>NUCLEOTIDE SEQUENCE</scope>
    <source>
        <strain evidence="1">DKR-6</strain>
    </source>
</reference>
<dbReference type="RefSeq" id="WP_200595071.1">
    <property type="nucleotide sequence ID" value="NZ_JAEPBG010000010.1"/>
</dbReference>
<dbReference type="Proteomes" id="UP000622890">
    <property type="component" value="Unassembled WGS sequence"/>
</dbReference>
<dbReference type="InterPro" id="IPR017136">
    <property type="entry name" value="UCP037205"/>
</dbReference>
<accession>A0A934W9H2</accession>
<proteinExistence type="predicted"/>
<organism evidence="1 2">
    <name type="scientific">Noviherbaspirillum pedocola</name>
    <dbReference type="NCBI Taxonomy" id="2801341"/>
    <lineage>
        <taxon>Bacteria</taxon>
        <taxon>Pseudomonadati</taxon>
        <taxon>Pseudomonadota</taxon>
        <taxon>Betaproteobacteria</taxon>
        <taxon>Burkholderiales</taxon>
        <taxon>Oxalobacteraceae</taxon>
        <taxon>Noviherbaspirillum</taxon>
    </lineage>
</organism>
<comment type="caution">
    <text evidence="1">The sequence shown here is derived from an EMBL/GenBank/DDBJ whole genome shotgun (WGS) entry which is preliminary data.</text>
</comment>
<dbReference type="Pfam" id="PF10013">
    <property type="entry name" value="DUF2256"/>
    <property type="match status" value="1"/>
</dbReference>
<dbReference type="EMBL" id="JAEPBG010000010">
    <property type="protein sequence ID" value="MBK4737064.1"/>
    <property type="molecule type" value="Genomic_DNA"/>
</dbReference>
<dbReference type="PANTHER" id="PTHR37463">
    <property type="entry name" value="GSL3115 PROTEIN"/>
    <property type="match status" value="1"/>
</dbReference>
<evidence type="ECO:0000313" key="2">
    <source>
        <dbReference type="Proteomes" id="UP000622890"/>
    </source>
</evidence>
<gene>
    <name evidence="1" type="ORF">JJB74_20790</name>
</gene>
<evidence type="ECO:0000313" key="1">
    <source>
        <dbReference type="EMBL" id="MBK4737064.1"/>
    </source>
</evidence>
<dbReference type="AlphaFoldDB" id="A0A934W9H2"/>
<dbReference type="PANTHER" id="PTHR37463:SF1">
    <property type="entry name" value="DUF2256 DOMAIN-CONTAINING PROTEIN"/>
    <property type="match status" value="1"/>
</dbReference>
<keyword evidence="2" id="KW-1185">Reference proteome</keyword>